<proteinExistence type="predicted"/>
<gene>
    <name evidence="1" type="ORF">HU200_057774</name>
</gene>
<keyword evidence="2" id="KW-1185">Reference proteome</keyword>
<dbReference type="AlphaFoldDB" id="A0A835AK98"/>
<reference evidence="1" key="1">
    <citation type="submission" date="2020-07" db="EMBL/GenBank/DDBJ databases">
        <title>Genome sequence and genetic diversity analysis of an under-domesticated orphan crop, white fonio (Digitaria exilis).</title>
        <authorList>
            <person name="Bennetzen J.L."/>
            <person name="Chen S."/>
            <person name="Ma X."/>
            <person name="Wang X."/>
            <person name="Yssel A.E.J."/>
            <person name="Chaluvadi S.R."/>
            <person name="Johnson M."/>
            <person name="Gangashetty P."/>
            <person name="Hamidou F."/>
            <person name="Sanogo M.D."/>
            <person name="Zwaenepoel A."/>
            <person name="Wallace J."/>
            <person name="Van De Peer Y."/>
            <person name="Van Deynze A."/>
        </authorList>
    </citation>
    <scope>NUCLEOTIDE SEQUENCE</scope>
    <source>
        <tissue evidence="1">Leaves</tissue>
    </source>
</reference>
<organism evidence="1 2">
    <name type="scientific">Digitaria exilis</name>
    <dbReference type="NCBI Taxonomy" id="1010633"/>
    <lineage>
        <taxon>Eukaryota</taxon>
        <taxon>Viridiplantae</taxon>
        <taxon>Streptophyta</taxon>
        <taxon>Embryophyta</taxon>
        <taxon>Tracheophyta</taxon>
        <taxon>Spermatophyta</taxon>
        <taxon>Magnoliopsida</taxon>
        <taxon>Liliopsida</taxon>
        <taxon>Poales</taxon>
        <taxon>Poaceae</taxon>
        <taxon>PACMAD clade</taxon>
        <taxon>Panicoideae</taxon>
        <taxon>Panicodae</taxon>
        <taxon>Paniceae</taxon>
        <taxon>Anthephorinae</taxon>
        <taxon>Digitaria</taxon>
    </lineage>
</organism>
<evidence type="ECO:0000313" key="2">
    <source>
        <dbReference type="Proteomes" id="UP000636709"/>
    </source>
</evidence>
<accession>A0A835AK98</accession>
<sequence>MALQPATIRFSEAATGVIFRSNARRSTAVSNAFRFCPDGIMRGTRLRLCRAPRRCAPENDVWWTVPLRPEDLVETTGHGLEELVAIRDALVTDPLRPTWVALQEIVATGGNIFRCRCFHAGLVSGPLLLAAGICQLFKVAPNLFMDIVLGYIFYKLSVLAAELKRNSKANNICARIQCVLMVILLFKCNNPIKDAYYHFTEFTWYIACLVYSCTVVYECLDIKYPRHNLEAMFKTMLTTKGGVLKVLKFLFR</sequence>
<name>A0A835AK98_9POAL</name>
<dbReference type="OrthoDB" id="639153at2759"/>
<comment type="caution">
    <text evidence="1">The sequence shown here is derived from an EMBL/GenBank/DDBJ whole genome shotgun (WGS) entry which is preliminary data.</text>
</comment>
<evidence type="ECO:0000313" key="1">
    <source>
        <dbReference type="EMBL" id="KAF8660208.1"/>
    </source>
</evidence>
<dbReference type="Proteomes" id="UP000636709">
    <property type="component" value="Unassembled WGS sequence"/>
</dbReference>
<protein>
    <submittedName>
        <fullName evidence="1">Uncharacterized protein</fullName>
    </submittedName>
</protein>
<dbReference type="EMBL" id="JACEFO010002444">
    <property type="protein sequence ID" value="KAF8660208.1"/>
    <property type="molecule type" value="Genomic_DNA"/>
</dbReference>